<feature type="region of interest" description="Disordered" evidence="1">
    <location>
        <begin position="29"/>
        <end position="48"/>
    </location>
</feature>
<feature type="compositionally biased region" description="Basic and acidic residues" evidence="1">
    <location>
        <begin position="191"/>
        <end position="203"/>
    </location>
</feature>
<proteinExistence type="predicted"/>
<dbReference type="Proteomes" id="UP001150538">
    <property type="component" value="Unassembled WGS sequence"/>
</dbReference>
<feature type="region of interest" description="Disordered" evidence="1">
    <location>
        <begin position="182"/>
        <end position="203"/>
    </location>
</feature>
<feature type="compositionally biased region" description="Low complexity" evidence="1">
    <location>
        <begin position="81"/>
        <end position="97"/>
    </location>
</feature>
<evidence type="ECO:0000313" key="4">
    <source>
        <dbReference type="Proteomes" id="UP001150538"/>
    </source>
</evidence>
<dbReference type="AlphaFoldDB" id="A0A9W8A0G0"/>
<feature type="region of interest" description="Disordered" evidence="1">
    <location>
        <begin position="74"/>
        <end position="106"/>
    </location>
</feature>
<keyword evidence="2" id="KW-0732">Signal</keyword>
<gene>
    <name evidence="3" type="ORF">H4219_001375</name>
</gene>
<organism evidence="3 4">
    <name type="scientific">Mycoemilia scoparia</name>
    <dbReference type="NCBI Taxonomy" id="417184"/>
    <lineage>
        <taxon>Eukaryota</taxon>
        <taxon>Fungi</taxon>
        <taxon>Fungi incertae sedis</taxon>
        <taxon>Zoopagomycota</taxon>
        <taxon>Kickxellomycotina</taxon>
        <taxon>Kickxellomycetes</taxon>
        <taxon>Kickxellales</taxon>
        <taxon>Kickxellaceae</taxon>
        <taxon>Mycoemilia</taxon>
    </lineage>
</organism>
<feature type="chain" id="PRO_5040787501" evidence="2">
    <location>
        <begin position="22"/>
        <end position="203"/>
    </location>
</feature>
<sequence>MNIVTHLVLLAILLSPSLVEARPLYRGSANINNEGKSDHFDKRQQQQLRPQDTLPDMLELPFSTSNVPEVSPTILSERATTTRTSTTTSSTHHPTPTKSLEGLQTAPDHMPLDRPLNIDHLKKLVLIYIEKMRVTIDAKTKDLISEQVLAYVDENGYPKTDEEIKRLSEYIKQLLRKYKVESQDSLSNGKGLDKSLQDTNSKD</sequence>
<dbReference type="EMBL" id="JANBPU010000014">
    <property type="protein sequence ID" value="KAJ1920399.1"/>
    <property type="molecule type" value="Genomic_DNA"/>
</dbReference>
<comment type="caution">
    <text evidence="3">The sequence shown here is derived from an EMBL/GenBank/DDBJ whole genome shotgun (WGS) entry which is preliminary data.</text>
</comment>
<name>A0A9W8A0G0_9FUNG</name>
<feature type="signal peptide" evidence="2">
    <location>
        <begin position="1"/>
        <end position="21"/>
    </location>
</feature>
<protein>
    <submittedName>
        <fullName evidence="3">Uncharacterized protein</fullName>
    </submittedName>
</protein>
<keyword evidence="4" id="KW-1185">Reference proteome</keyword>
<feature type="compositionally biased region" description="Basic and acidic residues" evidence="1">
    <location>
        <begin position="35"/>
        <end position="44"/>
    </location>
</feature>
<accession>A0A9W8A0G0</accession>
<evidence type="ECO:0000256" key="2">
    <source>
        <dbReference type="SAM" id="SignalP"/>
    </source>
</evidence>
<evidence type="ECO:0000256" key="1">
    <source>
        <dbReference type="SAM" id="MobiDB-lite"/>
    </source>
</evidence>
<reference evidence="3" key="1">
    <citation type="submission" date="2022-07" db="EMBL/GenBank/DDBJ databases">
        <title>Phylogenomic reconstructions and comparative analyses of Kickxellomycotina fungi.</title>
        <authorList>
            <person name="Reynolds N.K."/>
            <person name="Stajich J.E."/>
            <person name="Barry K."/>
            <person name="Grigoriev I.V."/>
            <person name="Crous P."/>
            <person name="Smith M.E."/>
        </authorList>
    </citation>
    <scope>NUCLEOTIDE SEQUENCE</scope>
    <source>
        <strain evidence="3">NBRC 100468</strain>
    </source>
</reference>
<evidence type="ECO:0000313" key="3">
    <source>
        <dbReference type="EMBL" id="KAJ1920399.1"/>
    </source>
</evidence>